<evidence type="ECO:0000256" key="1">
    <source>
        <dbReference type="SAM" id="MobiDB-lite"/>
    </source>
</evidence>
<gene>
    <name evidence="2" type="ORF">CR513_13895</name>
</gene>
<sequence>MSSHHKHAEPKDGQRGAVTDQEDHDTLTVSILVSRDNRPNIQYPKKGRRLCVDNRERGGVLEVEGDASYPPILTKPIPGSPLSSERSGGTGKRGKTVAHILYKRRKKVPEDRKGDPHPSHRILKATPISPRAPGNREDGFADKTSTQKAGSGGHKWWMAPLGGRSIQLGRKRCWSNIGGPKWGVDRTIAPL</sequence>
<accession>A0A371HIK2</accession>
<reference evidence="2" key="1">
    <citation type="submission" date="2018-05" db="EMBL/GenBank/DDBJ databases">
        <title>Draft genome of Mucuna pruriens seed.</title>
        <authorList>
            <person name="Nnadi N.E."/>
            <person name="Vos R."/>
            <person name="Hasami M.H."/>
            <person name="Devisetty U.K."/>
            <person name="Aguiy J.C."/>
        </authorList>
    </citation>
    <scope>NUCLEOTIDE SEQUENCE [LARGE SCALE GENOMIC DNA]</scope>
    <source>
        <strain evidence="2">JCA_2017</strain>
    </source>
</reference>
<feature type="non-terminal residue" evidence="2">
    <location>
        <position position="1"/>
    </location>
</feature>
<feature type="region of interest" description="Disordered" evidence="1">
    <location>
        <begin position="1"/>
        <end position="33"/>
    </location>
</feature>
<protein>
    <submittedName>
        <fullName evidence="2">Uncharacterized protein</fullName>
    </submittedName>
</protein>
<feature type="compositionally biased region" description="Basic and acidic residues" evidence="1">
    <location>
        <begin position="108"/>
        <end position="118"/>
    </location>
</feature>
<evidence type="ECO:0000313" key="2">
    <source>
        <dbReference type="EMBL" id="RDY02625.1"/>
    </source>
</evidence>
<feature type="region of interest" description="Disordered" evidence="1">
    <location>
        <begin position="67"/>
        <end position="155"/>
    </location>
</feature>
<comment type="caution">
    <text evidence="2">The sequence shown here is derived from an EMBL/GenBank/DDBJ whole genome shotgun (WGS) entry which is preliminary data.</text>
</comment>
<keyword evidence="3" id="KW-1185">Reference proteome</keyword>
<feature type="compositionally biased region" description="Basic residues" evidence="1">
    <location>
        <begin position="92"/>
        <end position="107"/>
    </location>
</feature>
<dbReference type="AlphaFoldDB" id="A0A371HIK2"/>
<dbReference type="EMBL" id="QJKJ01002495">
    <property type="protein sequence ID" value="RDY02625.1"/>
    <property type="molecule type" value="Genomic_DNA"/>
</dbReference>
<name>A0A371HIK2_MUCPR</name>
<proteinExistence type="predicted"/>
<evidence type="ECO:0000313" key="3">
    <source>
        <dbReference type="Proteomes" id="UP000257109"/>
    </source>
</evidence>
<dbReference type="Proteomes" id="UP000257109">
    <property type="component" value="Unassembled WGS sequence"/>
</dbReference>
<organism evidence="2 3">
    <name type="scientific">Mucuna pruriens</name>
    <name type="common">Velvet bean</name>
    <name type="synonym">Dolichos pruriens</name>
    <dbReference type="NCBI Taxonomy" id="157652"/>
    <lineage>
        <taxon>Eukaryota</taxon>
        <taxon>Viridiplantae</taxon>
        <taxon>Streptophyta</taxon>
        <taxon>Embryophyta</taxon>
        <taxon>Tracheophyta</taxon>
        <taxon>Spermatophyta</taxon>
        <taxon>Magnoliopsida</taxon>
        <taxon>eudicotyledons</taxon>
        <taxon>Gunneridae</taxon>
        <taxon>Pentapetalae</taxon>
        <taxon>rosids</taxon>
        <taxon>fabids</taxon>
        <taxon>Fabales</taxon>
        <taxon>Fabaceae</taxon>
        <taxon>Papilionoideae</taxon>
        <taxon>50 kb inversion clade</taxon>
        <taxon>NPAAA clade</taxon>
        <taxon>indigoferoid/millettioid clade</taxon>
        <taxon>Phaseoleae</taxon>
        <taxon>Mucuna</taxon>
    </lineage>
</organism>